<sequence length="116" mass="13077">MFASLKHERNQMLMVRPWEAAECETYWSITGAYPGGEGKPKHTFTDCVAMTLPCEATGSDRPVFVFVGALALINEPIDPAWITHAIPLLLVHRDEPDQAYYQDDQVWIDDHARSSS</sequence>
<dbReference type="Proteomes" id="UP001501116">
    <property type="component" value="Unassembled WGS sequence"/>
</dbReference>
<comment type="caution">
    <text evidence="1">The sequence shown here is derived from an EMBL/GenBank/DDBJ whole genome shotgun (WGS) entry which is preliminary data.</text>
</comment>
<protein>
    <submittedName>
        <fullName evidence="1">Uncharacterized protein</fullName>
    </submittedName>
</protein>
<dbReference type="RefSeq" id="WP_344429066.1">
    <property type="nucleotide sequence ID" value="NZ_BAAANN010000038.1"/>
</dbReference>
<keyword evidence="2" id="KW-1185">Reference proteome</keyword>
<organism evidence="1 2">
    <name type="scientific">Amycolatopsis minnesotensis</name>
    <dbReference type="NCBI Taxonomy" id="337894"/>
    <lineage>
        <taxon>Bacteria</taxon>
        <taxon>Bacillati</taxon>
        <taxon>Actinomycetota</taxon>
        <taxon>Actinomycetes</taxon>
        <taxon>Pseudonocardiales</taxon>
        <taxon>Pseudonocardiaceae</taxon>
        <taxon>Amycolatopsis</taxon>
    </lineage>
</organism>
<evidence type="ECO:0000313" key="1">
    <source>
        <dbReference type="EMBL" id="GAA1983394.1"/>
    </source>
</evidence>
<evidence type="ECO:0000313" key="2">
    <source>
        <dbReference type="Proteomes" id="UP001501116"/>
    </source>
</evidence>
<accession>A0ABN2SB12</accession>
<name>A0ABN2SB12_9PSEU</name>
<proteinExistence type="predicted"/>
<dbReference type="EMBL" id="BAAANN010000038">
    <property type="protein sequence ID" value="GAA1983394.1"/>
    <property type="molecule type" value="Genomic_DNA"/>
</dbReference>
<gene>
    <name evidence="1" type="ORF">GCM10009754_70680</name>
</gene>
<reference evidence="1 2" key="1">
    <citation type="journal article" date="2019" name="Int. J. Syst. Evol. Microbiol.">
        <title>The Global Catalogue of Microorganisms (GCM) 10K type strain sequencing project: providing services to taxonomists for standard genome sequencing and annotation.</title>
        <authorList>
            <consortium name="The Broad Institute Genomics Platform"/>
            <consortium name="The Broad Institute Genome Sequencing Center for Infectious Disease"/>
            <person name="Wu L."/>
            <person name="Ma J."/>
        </authorList>
    </citation>
    <scope>NUCLEOTIDE SEQUENCE [LARGE SCALE GENOMIC DNA]</scope>
    <source>
        <strain evidence="1 2">JCM 14545</strain>
    </source>
</reference>